<sequence length="33" mass="3898">MLINLNNKIGLVQVLMQRQVRLAMDPMVWFNPN</sequence>
<reference evidence="1 2" key="1">
    <citation type="journal article" date="2019" name="Genome Biol. Evol.">
        <title>Insights into the evolution of the New World diploid cottons (Gossypium, subgenus Houzingenia) based on genome sequencing.</title>
        <authorList>
            <person name="Grover C.E."/>
            <person name="Arick M.A. 2nd"/>
            <person name="Thrash A."/>
            <person name="Conover J.L."/>
            <person name="Sanders W.S."/>
            <person name="Peterson D.G."/>
            <person name="Frelichowski J.E."/>
            <person name="Scheffler J.A."/>
            <person name="Scheffler B.E."/>
            <person name="Wendel J.F."/>
        </authorList>
    </citation>
    <scope>NUCLEOTIDE SEQUENCE [LARGE SCALE GENOMIC DNA]</scope>
    <source>
        <strain evidence="1">4</strain>
        <tissue evidence="1">Leaf</tissue>
    </source>
</reference>
<proteinExistence type="predicted"/>
<evidence type="ECO:0000313" key="1">
    <source>
        <dbReference type="EMBL" id="MBA0708908.1"/>
    </source>
</evidence>
<organism evidence="1 2">
    <name type="scientific">Gossypium laxum</name>
    <dbReference type="NCBI Taxonomy" id="34288"/>
    <lineage>
        <taxon>Eukaryota</taxon>
        <taxon>Viridiplantae</taxon>
        <taxon>Streptophyta</taxon>
        <taxon>Embryophyta</taxon>
        <taxon>Tracheophyta</taxon>
        <taxon>Spermatophyta</taxon>
        <taxon>Magnoliopsida</taxon>
        <taxon>eudicotyledons</taxon>
        <taxon>Gunneridae</taxon>
        <taxon>Pentapetalae</taxon>
        <taxon>rosids</taxon>
        <taxon>malvids</taxon>
        <taxon>Malvales</taxon>
        <taxon>Malvaceae</taxon>
        <taxon>Malvoideae</taxon>
        <taxon>Gossypium</taxon>
    </lineage>
</organism>
<dbReference type="AlphaFoldDB" id="A0A7J8ZAP9"/>
<accession>A0A7J8ZAP9</accession>
<keyword evidence="2" id="KW-1185">Reference proteome</keyword>
<dbReference type="Proteomes" id="UP000593574">
    <property type="component" value="Unassembled WGS sequence"/>
</dbReference>
<comment type="caution">
    <text evidence="1">The sequence shown here is derived from an EMBL/GenBank/DDBJ whole genome shotgun (WGS) entry which is preliminary data.</text>
</comment>
<evidence type="ECO:0000313" key="2">
    <source>
        <dbReference type="Proteomes" id="UP000593574"/>
    </source>
</evidence>
<gene>
    <name evidence="1" type="ORF">Golax_023989</name>
</gene>
<dbReference type="EMBL" id="JABEZV010000004">
    <property type="protein sequence ID" value="MBA0708908.1"/>
    <property type="molecule type" value="Genomic_DNA"/>
</dbReference>
<protein>
    <submittedName>
        <fullName evidence="1">Uncharacterized protein</fullName>
    </submittedName>
</protein>
<name>A0A7J8ZAP9_9ROSI</name>